<gene>
    <name evidence="2" type="ORF">JOF57_000468</name>
</gene>
<comment type="caution">
    <text evidence="2">The sequence shown here is derived from an EMBL/GenBank/DDBJ whole genome shotgun (WGS) entry which is preliminary data.</text>
</comment>
<reference evidence="2 3" key="1">
    <citation type="submission" date="2021-03" db="EMBL/GenBank/DDBJ databases">
        <title>Sequencing the genomes of 1000 actinobacteria strains.</title>
        <authorList>
            <person name="Klenk H.-P."/>
        </authorList>
    </citation>
    <scope>NUCLEOTIDE SEQUENCE [LARGE SCALE GENOMIC DNA]</scope>
    <source>
        <strain evidence="2 3">DSM 46713</strain>
    </source>
</reference>
<keyword evidence="3" id="KW-1185">Reference proteome</keyword>
<sequence>MIERPAARYGSRQLSRRTRRWITFALVGLVVTAGVILAVVAFQRLGTGEVKGELSAYKLVDNQTVSVTIGVTRPDPSIPVVCIVRARSIDGSETGRREILVGPSDQMVVQVTADVKSSQRPVIGDVYGCGTDVPSYLVAP</sequence>
<evidence type="ECO:0000256" key="1">
    <source>
        <dbReference type="SAM" id="Phobius"/>
    </source>
</evidence>
<keyword evidence="1" id="KW-0812">Transmembrane</keyword>
<dbReference type="Pfam" id="PF14155">
    <property type="entry name" value="DUF4307"/>
    <property type="match status" value="1"/>
</dbReference>
<dbReference type="EMBL" id="JAGIOP010000001">
    <property type="protein sequence ID" value="MBP2450583.1"/>
    <property type="molecule type" value="Genomic_DNA"/>
</dbReference>
<evidence type="ECO:0000313" key="2">
    <source>
        <dbReference type="EMBL" id="MBP2450583.1"/>
    </source>
</evidence>
<organism evidence="2 3">
    <name type="scientific">Mycolicibacterium lutetiense</name>
    <dbReference type="NCBI Taxonomy" id="1641992"/>
    <lineage>
        <taxon>Bacteria</taxon>
        <taxon>Bacillati</taxon>
        <taxon>Actinomycetota</taxon>
        <taxon>Actinomycetes</taxon>
        <taxon>Mycobacteriales</taxon>
        <taxon>Mycobacteriaceae</taxon>
        <taxon>Mycolicibacterium</taxon>
    </lineage>
</organism>
<evidence type="ECO:0000313" key="3">
    <source>
        <dbReference type="Proteomes" id="UP000694460"/>
    </source>
</evidence>
<protein>
    <recommendedName>
        <fullName evidence="4">DUF4307 domain-containing protein</fullName>
    </recommendedName>
</protein>
<evidence type="ECO:0008006" key="4">
    <source>
        <dbReference type="Google" id="ProtNLM"/>
    </source>
</evidence>
<keyword evidence="1" id="KW-0472">Membrane</keyword>
<dbReference type="InterPro" id="IPR025443">
    <property type="entry name" value="DUF4307"/>
</dbReference>
<proteinExistence type="predicted"/>
<keyword evidence="1" id="KW-1133">Transmembrane helix</keyword>
<dbReference type="Proteomes" id="UP000694460">
    <property type="component" value="Unassembled WGS sequence"/>
</dbReference>
<accession>A0ABS4ZM50</accession>
<feature type="transmembrane region" description="Helical" evidence="1">
    <location>
        <begin position="21"/>
        <end position="42"/>
    </location>
</feature>
<dbReference type="RefSeq" id="WP_209913259.1">
    <property type="nucleotide sequence ID" value="NZ_JAGIOP010000001.1"/>
</dbReference>
<name>A0ABS4ZM50_9MYCO</name>